<evidence type="ECO:0000256" key="2">
    <source>
        <dbReference type="ARBA" id="ARBA00022692"/>
    </source>
</evidence>
<evidence type="ECO:0000256" key="5">
    <source>
        <dbReference type="SAM" id="Phobius"/>
    </source>
</evidence>
<dbReference type="InterPro" id="IPR022764">
    <property type="entry name" value="Peptidase_S54_rhomboid_dom"/>
</dbReference>
<name>A0A0P7ZV03_9CYAN</name>
<dbReference type="GO" id="GO:0016020">
    <property type="term" value="C:membrane"/>
    <property type="evidence" value="ECO:0007669"/>
    <property type="project" value="UniProtKB-SubCell"/>
</dbReference>
<dbReference type="PANTHER" id="PTHR43731">
    <property type="entry name" value="RHOMBOID PROTEASE"/>
    <property type="match status" value="1"/>
</dbReference>
<dbReference type="GO" id="GO:0004252">
    <property type="term" value="F:serine-type endopeptidase activity"/>
    <property type="evidence" value="ECO:0007669"/>
    <property type="project" value="InterPro"/>
</dbReference>
<feature type="transmembrane region" description="Helical" evidence="5">
    <location>
        <begin position="54"/>
        <end position="85"/>
    </location>
</feature>
<dbReference type="SUPFAM" id="SSF144091">
    <property type="entry name" value="Rhomboid-like"/>
    <property type="match status" value="1"/>
</dbReference>
<feature type="transmembrane region" description="Helical" evidence="5">
    <location>
        <begin position="92"/>
        <end position="110"/>
    </location>
</feature>
<keyword evidence="2 5" id="KW-0812">Transmembrane</keyword>
<dbReference type="STRING" id="1666911.HLUCCA11_16230"/>
<feature type="domain" description="Peptidase S54 rhomboid" evidence="6">
    <location>
        <begin position="54"/>
        <end position="188"/>
    </location>
</feature>
<evidence type="ECO:0000313" key="7">
    <source>
        <dbReference type="EMBL" id="KPQ34137.1"/>
    </source>
</evidence>
<comment type="subcellular location">
    <subcellularLocation>
        <location evidence="1">Membrane</location>
        <topology evidence="1">Multi-pass membrane protein</topology>
    </subcellularLocation>
</comment>
<accession>A0A0P7ZV03</accession>
<feature type="transmembrane region" description="Helical" evidence="5">
    <location>
        <begin position="168"/>
        <end position="188"/>
    </location>
</feature>
<evidence type="ECO:0000256" key="4">
    <source>
        <dbReference type="ARBA" id="ARBA00023136"/>
    </source>
</evidence>
<dbReference type="InterPro" id="IPR050925">
    <property type="entry name" value="Rhomboid_protease_S54"/>
</dbReference>
<proteinExistence type="predicted"/>
<dbReference type="Gene3D" id="1.20.1540.10">
    <property type="entry name" value="Rhomboid-like"/>
    <property type="match status" value="1"/>
</dbReference>
<dbReference type="Proteomes" id="UP000050465">
    <property type="component" value="Unassembled WGS sequence"/>
</dbReference>
<dbReference type="PANTHER" id="PTHR43731:SF9">
    <property type="entry name" value="SLR1461 PROTEIN"/>
    <property type="match status" value="1"/>
</dbReference>
<protein>
    <submittedName>
        <fullName evidence="7">Rhomboid-related protein</fullName>
    </submittedName>
</protein>
<sequence>MEPKRSIFREFRLQITTLLLLVIFLWVVEAVDWTVFRGGLDQWFGIRPRTISGLWGIVFAPFLHGNFAHLIANTIPLVSLGWLVMLRKTSDWIAVSVIAAFCSGLGTWLIGASNSTHIGASGVIFGYFGFLLLRGYFERSIVAIAFSILVAFLYGGIIWGVLPLQQGISWEGHLFGFLGGVLAARLLAERPTKGIDRGLDRGIGRDIDRL</sequence>
<dbReference type="EMBL" id="LJZR01000023">
    <property type="protein sequence ID" value="KPQ34137.1"/>
    <property type="molecule type" value="Genomic_DNA"/>
</dbReference>
<feature type="transmembrane region" description="Helical" evidence="5">
    <location>
        <begin position="116"/>
        <end position="133"/>
    </location>
</feature>
<keyword evidence="3 5" id="KW-1133">Transmembrane helix</keyword>
<evidence type="ECO:0000259" key="6">
    <source>
        <dbReference type="Pfam" id="PF01694"/>
    </source>
</evidence>
<dbReference type="AlphaFoldDB" id="A0A0P7ZV03"/>
<dbReference type="PATRIC" id="fig|1666911.3.peg.921"/>
<dbReference type="Pfam" id="PF01694">
    <property type="entry name" value="Rhomboid"/>
    <property type="match status" value="1"/>
</dbReference>
<evidence type="ECO:0000313" key="8">
    <source>
        <dbReference type="Proteomes" id="UP000050465"/>
    </source>
</evidence>
<organism evidence="7 8">
    <name type="scientific">Phormidesmis priestleyi Ana</name>
    <dbReference type="NCBI Taxonomy" id="1666911"/>
    <lineage>
        <taxon>Bacteria</taxon>
        <taxon>Bacillati</taxon>
        <taxon>Cyanobacteriota</taxon>
        <taxon>Cyanophyceae</taxon>
        <taxon>Leptolyngbyales</taxon>
        <taxon>Leptolyngbyaceae</taxon>
        <taxon>Phormidesmis</taxon>
    </lineage>
</organism>
<evidence type="ECO:0000256" key="1">
    <source>
        <dbReference type="ARBA" id="ARBA00004141"/>
    </source>
</evidence>
<gene>
    <name evidence="7" type="ORF">HLUCCA11_16230</name>
</gene>
<feature type="transmembrane region" description="Helical" evidence="5">
    <location>
        <begin position="140"/>
        <end position="162"/>
    </location>
</feature>
<dbReference type="InterPro" id="IPR035952">
    <property type="entry name" value="Rhomboid-like_sf"/>
</dbReference>
<keyword evidence="4 5" id="KW-0472">Membrane</keyword>
<reference evidence="7 8" key="1">
    <citation type="submission" date="2015-09" db="EMBL/GenBank/DDBJ databases">
        <title>Identification and resolution of microdiversity through metagenomic sequencing of parallel consortia.</title>
        <authorList>
            <person name="Nelson W.C."/>
            <person name="Romine M.F."/>
            <person name="Lindemann S.R."/>
        </authorList>
    </citation>
    <scope>NUCLEOTIDE SEQUENCE [LARGE SCALE GENOMIC DNA]</scope>
    <source>
        <strain evidence="7">Ana</strain>
    </source>
</reference>
<evidence type="ECO:0000256" key="3">
    <source>
        <dbReference type="ARBA" id="ARBA00022989"/>
    </source>
</evidence>
<comment type="caution">
    <text evidence="7">The sequence shown here is derived from an EMBL/GenBank/DDBJ whole genome shotgun (WGS) entry which is preliminary data.</text>
</comment>